<dbReference type="eggNOG" id="ENOG502S6F0">
    <property type="taxonomic scope" value="Eukaryota"/>
</dbReference>
<reference evidence="2 3" key="1">
    <citation type="journal article" date="2007" name="Proc. Natl. Acad. Sci. U.S.A.">
        <title>Independent sorting-out of thousands of duplicated gene pairs in two yeast species descended from a whole-genome duplication.</title>
        <authorList>
            <person name="Scannell D.R."/>
            <person name="Frank A.C."/>
            <person name="Conant G.C."/>
            <person name="Byrne K.P."/>
            <person name="Woolfit M."/>
            <person name="Wolfe K.H."/>
        </authorList>
    </citation>
    <scope>NUCLEOTIDE SEQUENCE [LARGE SCALE GENOMIC DNA]</scope>
    <source>
        <strain evidence="3">ATCC 22028 / DSM 70294 / BCRC 21397 / CBS 2163 / NBRC 10782 / NRRL Y-8283 / UCD 57-17</strain>
    </source>
</reference>
<feature type="compositionally biased region" description="Polar residues" evidence="1">
    <location>
        <begin position="158"/>
        <end position="176"/>
    </location>
</feature>
<protein>
    <submittedName>
        <fullName evidence="2">Uncharacterized protein</fullName>
    </submittedName>
</protein>
<evidence type="ECO:0000313" key="3">
    <source>
        <dbReference type="Proteomes" id="UP000000267"/>
    </source>
</evidence>
<dbReference type="Proteomes" id="UP000000267">
    <property type="component" value="Unassembled WGS sequence"/>
</dbReference>
<dbReference type="PhylomeDB" id="A7TH73"/>
<gene>
    <name evidence="2" type="ORF">Kpol_1013p25</name>
</gene>
<dbReference type="EMBL" id="DS480390">
    <property type="protein sequence ID" value="EDO18354.1"/>
    <property type="molecule type" value="Genomic_DNA"/>
</dbReference>
<dbReference type="GeneID" id="5546637"/>
<feature type="region of interest" description="Disordered" evidence="1">
    <location>
        <begin position="1"/>
        <end position="20"/>
    </location>
</feature>
<accession>A7TH73</accession>
<dbReference type="InterPro" id="IPR029196">
    <property type="entry name" value="HAPSTR1-like"/>
</dbReference>
<dbReference type="AlphaFoldDB" id="A7TH73"/>
<organism evidence="3">
    <name type="scientific">Vanderwaltozyma polyspora (strain ATCC 22028 / DSM 70294 / BCRC 21397 / CBS 2163 / NBRC 10782 / NRRL Y-8283 / UCD 57-17)</name>
    <name type="common">Kluyveromyces polysporus</name>
    <dbReference type="NCBI Taxonomy" id="436907"/>
    <lineage>
        <taxon>Eukaryota</taxon>
        <taxon>Fungi</taxon>
        <taxon>Dikarya</taxon>
        <taxon>Ascomycota</taxon>
        <taxon>Saccharomycotina</taxon>
        <taxon>Saccharomycetes</taxon>
        <taxon>Saccharomycetales</taxon>
        <taxon>Saccharomycetaceae</taxon>
        <taxon>Vanderwaltozyma</taxon>
    </lineage>
</organism>
<dbReference type="OrthoDB" id="21418at2759"/>
<dbReference type="OMA" id="QHSESDP"/>
<evidence type="ECO:0000256" key="1">
    <source>
        <dbReference type="SAM" id="MobiDB-lite"/>
    </source>
</evidence>
<dbReference type="Pfam" id="PF15251">
    <property type="entry name" value="TAPR1-like"/>
    <property type="match status" value="1"/>
</dbReference>
<proteinExistence type="predicted"/>
<name>A7TH73_VANPO</name>
<keyword evidence="3" id="KW-1185">Reference proteome</keyword>
<evidence type="ECO:0000313" key="2">
    <source>
        <dbReference type="EMBL" id="EDO18354.1"/>
    </source>
</evidence>
<dbReference type="FunCoup" id="A7TH73">
    <property type="interactions" value="23"/>
</dbReference>
<dbReference type="KEGG" id="vpo:Kpol_1013p25"/>
<dbReference type="RefSeq" id="XP_001646212.1">
    <property type="nucleotide sequence ID" value="XM_001646162.1"/>
</dbReference>
<dbReference type="PANTHER" id="PTHR38645">
    <property type="entry name" value="CHROMOSOME 9, WHOLE GENOME SHOTGUN SEQUENCE"/>
    <property type="match status" value="1"/>
</dbReference>
<dbReference type="HOGENOM" id="CLU_100331_2_0_1"/>
<sequence>MDKLKSLGTSLPPEQPPTDENIETLNTEISNEFKNAANSVAKLYRLSNEKNSLLRHKGYLNCLEDILNEIEISNGNISITDLKNWCLEKRNDLVSSCNNGGDMRNSIINETMRDRKNFDFKASEVSDITSPKFIKSMPPPSVEYTKPSNNSRRYKKNTVVTYMQPTNSRSQQNQKPSIAHVDKKPKLDNNYNDYEDS</sequence>
<dbReference type="InParanoid" id="A7TH73"/>
<dbReference type="PANTHER" id="PTHR38645:SF1">
    <property type="entry name" value="YALI0F12243P"/>
    <property type="match status" value="1"/>
</dbReference>
<feature type="region of interest" description="Disordered" evidence="1">
    <location>
        <begin position="131"/>
        <end position="197"/>
    </location>
</feature>